<gene>
    <name evidence="5" type="ORF">GC096_01425</name>
</gene>
<dbReference type="Proteomes" id="UP000653578">
    <property type="component" value="Unassembled WGS sequence"/>
</dbReference>
<dbReference type="InterPro" id="IPR017871">
    <property type="entry name" value="ABC_transporter-like_CS"/>
</dbReference>
<dbReference type="InterPro" id="IPR003593">
    <property type="entry name" value="AAA+_ATPase"/>
</dbReference>
<accession>A0ABX1X3V3</accession>
<dbReference type="PANTHER" id="PTHR43423">
    <property type="entry name" value="ABC TRANSPORTER I FAMILY MEMBER 17"/>
    <property type="match status" value="1"/>
</dbReference>
<evidence type="ECO:0000256" key="3">
    <source>
        <dbReference type="ARBA" id="ARBA00022840"/>
    </source>
</evidence>
<organism evidence="5 6">
    <name type="scientific">Paenibacillus plantarum</name>
    <dbReference type="NCBI Taxonomy" id="2654975"/>
    <lineage>
        <taxon>Bacteria</taxon>
        <taxon>Bacillati</taxon>
        <taxon>Bacillota</taxon>
        <taxon>Bacilli</taxon>
        <taxon>Bacillales</taxon>
        <taxon>Paenibacillaceae</taxon>
        <taxon>Paenibacillus</taxon>
    </lineage>
</organism>
<evidence type="ECO:0000313" key="6">
    <source>
        <dbReference type="Proteomes" id="UP000653578"/>
    </source>
</evidence>
<dbReference type="InterPro" id="IPR027417">
    <property type="entry name" value="P-loop_NTPase"/>
</dbReference>
<dbReference type="SUPFAM" id="SSF52540">
    <property type="entry name" value="P-loop containing nucleoside triphosphate hydrolases"/>
    <property type="match status" value="1"/>
</dbReference>
<feature type="domain" description="ABC transporter" evidence="4">
    <location>
        <begin position="2"/>
        <end position="238"/>
    </location>
</feature>
<dbReference type="Pfam" id="PF00005">
    <property type="entry name" value="ABC_tran"/>
    <property type="match status" value="1"/>
</dbReference>
<keyword evidence="2" id="KW-0547">Nucleotide-binding</keyword>
<reference evidence="5 6" key="1">
    <citation type="submission" date="2019-10" db="EMBL/GenBank/DDBJ databases">
        <title>Description of Paenibacillus humi sp. nov.</title>
        <authorList>
            <person name="Carlier A."/>
            <person name="Qi S."/>
        </authorList>
    </citation>
    <scope>NUCLEOTIDE SEQUENCE [LARGE SCALE GENOMIC DNA]</scope>
    <source>
        <strain evidence="5 6">LMG 31461</strain>
    </source>
</reference>
<dbReference type="SMART" id="SM00382">
    <property type="entry name" value="AAA"/>
    <property type="match status" value="1"/>
</dbReference>
<dbReference type="PANTHER" id="PTHR43423:SF1">
    <property type="entry name" value="ABC TRANSPORTER I FAMILY MEMBER 17"/>
    <property type="match status" value="1"/>
</dbReference>
<keyword evidence="1" id="KW-0813">Transport</keyword>
<evidence type="ECO:0000256" key="2">
    <source>
        <dbReference type="ARBA" id="ARBA00022741"/>
    </source>
</evidence>
<evidence type="ECO:0000313" key="5">
    <source>
        <dbReference type="EMBL" id="NOU62705.1"/>
    </source>
</evidence>
<dbReference type="EMBL" id="WHNY01000005">
    <property type="protein sequence ID" value="NOU62705.1"/>
    <property type="molecule type" value="Genomic_DNA"/>
</dbReference>
<dbReference type="InterPro" id="IPR003439">
    <property type="entry name" value="ABC_transporter-like_ATP-bd"/>
</dbReference>
<comment type="caution">
    <text evidence="5">The sequence shown here is derived from an EMBL/GenBank/DDBJ whole genome shotgun (WGS) entry which is preliminary data.</text>
</comment>
<dbReference type="PROSITE" id="PS00211">
    <property type="entry name" value="ABC_TRANSPORTER_1"/>
    <property type="match status" value="1"/>
</dbReference>
<dbReference type="GO" id="GO:0005524">
    <property type="term" value="F:ATP binding"/>
    <property type="evidence" value="ECO:0007669"/>
    <property type="project" value="UniProtKB-KW"/>
</dbReference>
<sequence>MFELNKLAKLSYNQDNPKSPYLFSGITVQIQQAERIALIGSSGQGKSTLLRTLALLSSPDEGMMLLEGASYQEVGARNWRKRICYVAQQAVMLPGSVEDNLRTASRLHGTSYESKLADELLETSGLSELDLQKNARELSGGEMQRIALIRSMLLRPSVLLLDEVTSSLDAMNTRAVEQLLQKWHEKEGTTLIGVTHELEQAVRSSERVWFMSSNTILEDAPTVRFFSEPSTEAARKFIGLIKEEVQL</sequence>
<dbReference type="PROSITE" id="PS50893">
    <property type="entry name" value="ABC_TRANSPORTER_2"/>
    <property type="match status" value="1"/>
</dbReference>
<keyword evidence="3 5" id="KW-0067">ATP-binding</keyword>
<dbReference type="RefSeq" id="WP_171628528.1">
    <property type="nucleotide sequence ID" value="NZ_WHNY01000005.1"/>
</dbReference>
<evidence type="ECO:0000256" key="1">
    <source>
        <dbReference type="ARBA" id="ARBA00022448"/>
    </source>
</evidence>
<evidence type="ECO:0000259" key="4">
    <source>
        <dbReference type="PROSITE" id="PS50893"/>
    </source>
</evidence>
<dbReference type="Gene3D" id="3.40.50.300">
    <property type="entry name" value="P-loop containing nucleotide triphosphate hydrolases"/>
    <property type="match status" value="1"/>
</dbReference>
<protein>
    <submittedName>
        <fullName evidence="5">ATP-binding cassette domain-containing protein</fullName>
    </submittedName>
</protein>
<proteinExistence type="predicted"/>
<name>A0ABX1X3V3_9BACL</name>
<keyword evidence="6" id="KW-1185">Reference proteome</keyword>